<name>A0A8E2JJ32_9PEZI</name>
<evidence type="ECO:0000256" key="1">
    <source>
        <dbReference type="SAM" id="MobiDB-lite"/>
    </source>
</evidence>
<feature type="compositionally biased region" description="Polar residues" evidence="1">
    <location>
        <begin position="428"/>
        <end position="438"/>
    </location>
</feature>
<feature type="compositionally biased region" description="Low complexity" evidence="1">
    <location>
        <begin position="178"/>
        <end position="189"/>
    </location>
</feature>
<reference evidence="2 3" key="1">
    <citation type="journal article" date="2016" name="Nat. Commun.">
        <title>Ectomycorrhizal ecology is imprinted in the genome of the dominant symbiotic fungus Cenococcum geophilum.</title>
        <authorList>
            <consortium name="DOE Joint Genome Institute"/>
            <person name="Peter M."/>
            <person name="Kohler A."/>
            <person name="Ohm R.A."/>
            <person name="Kuo A."/>
            <person name="Krutzmann J."/>
            <person name="Morin E."/>
            <person name="Arend M."/>
            <person name="Barry K.W."/>
            <person name="Binder M."/>
            <person name="Choi C."/>
            <person name="Clum A."/>
            <person name="Copeland A."/>
            <person name="Grisel N."/>
            <person name="Haridas S."/>
            <person name="Kipfer T."/>
            <person name="LaButti K."/>
            <person name="Lindquist E."/>
            <person name="Lipzen A."/>
            <person name="Maire R."/>
            <person name="Meier B."/>
            <person name="Mihaltcheva S."/>
            <person name="Molinier V."/>
            <person name="Murat C."/>
            <person name="Poggeler S."/>
            <person name="Quandt C.A."/>
            <person name="Sperisen C."/>
            <person name="Tritt A."/>
            <person name="Tisserant E."/>
            <person name="Crous P.W."/>
            <person name="Henrissat B."/>
            <person name="Nehls U."/>
            <person name="Egli S."/>
            <person name="Spatafora J.W."/>
            <person name="Grigoriev I.V."/>
            <person name="Martin F.M."/>
        </authorList>
    </citation>
    <scope>NUCLEOTIDE SEQUENCE [LARGE SCALE GENOMIC DNA]</scope>
    <source>
        <strain evidence="2 3">CBS 459.81</strain>
    </source>
</reference>
<accession>A0A8E2JJ32</accession>
<dbReference type="Gene3D" id="6.20.250.70">
    <property type="match status" value="1"/>
</dbReference>
<keyword evidence="3" id="KW-1185">Reference proteome</keyword>
<dbReference type="InterPro" id="IPR013240">
    <property type="entry name" value="DNA-dir_RNA_pol1_su_RPA34"/>
</dbReference>
<evidence type="ECO:0000313" key="2">
    <source>
        <dbReference type="EMBL" id="OCK84389.1"/>
    </source>
</evidence>
<dbReference type="OrthoDB" id="76224at2759"/>
<feature type="compositionally biased region" description="Polar residues" evidence="1">
    <location>
        <begin position="206"/>
        <end position="222"/>
    </location>
</feature>
<dbReference type="GO" id="GO:0006360">
    <property type="term" value="P:transcription by RNA polymerase I"/>
    <property type="evidence" value="ECO:0007669"/>
    <property type="project" value="InterPro"/>
</dbReference>
<feature type="region of interest" description="Disordered" evidence="1">
    <location>
        <begin position="405"/>
        <end position="473"/>
    </location>
</feature>
<dbReference type="InterPro" id="IPR053263">
    <property type="entry name" value="Euk_RPA34_RNAP_subunit"/>
</dbReference>
<dbReference type="Proteomes" id="UP000250266">
    <property type="component" value="Unassembled WGS sequence"/>
</dbReference>
<feature type="compositionally biased region" description="Basic and acidic residues" evidence="1">
    <location>
        <begin position="133"/>
        <end position="151"/>
    </location>
</feature>
<feature type="compositionally biased region" description="Basic and acidic residues" evidence="1">
    <location>
        <begin position="417"/>
        <end position="427"/>
    </location>
</feature>
<feature type="compositionally biased region" description="Polar residues" evidence="1">
    <location>
        <begin position="110"/>
        <end position="123"/>
    </location>
</feature>
<feature type="compositionally biased region" description="Pro residues" evidence="1">
    <location>
        <begin position="224"/>
        <end position="234"/>
    </location>
</feature>
<evidence type="ECO:0008006" key="4">
    <source>
        <dbReference type="Google" id="ProtNLM"/>
    </source>
</evidence>
<gene>
    <name evidence="2" type="ORF">K432DRAFT_125070</name>
</gene>
<dbReference type="PANTHER" id="PTHR28155">
    <property type="entry name" value="ACR243WP"/>
    <property type="match status" value="1"/>
</dbReference>
<dbReference type="EMBL" id="KV744838">
    <property type="protein sequence ID" value="OCK84389.1"/>
    <property type="molecule type" value="Genomic_DNA"/>
</dbReference>
<feature type="region of interest" description="Disordered" evidence="1">
    <location>
        <begin position="1"/>
        <end position="236"/>
    </location>
</feature>
<proteinExistence type="predicted"/>
<feature type="compositionally biased region" description="Acidic residues" evidence="1">
    <location>
        <begin position="190"/>
        <end position="201"/>
    </location>
</feature>
<dbReference type="Pfam" id="PF08208">
    <property type="entry name" value="RNA_polI_A34"/>
    <property type="match status" value="1"/>
</dbReference>
<dbReference type="AlphaFoldDB" id="A0A8E2JJ32"/>
<feature type="compositionally biased region" description="Acidic residues" evidence="1">
    <location>
        <begin position="163"/>
        <end position="177"/>
    </location>
</feature>
<evidence type="ECO:0000313" key="3">
    <source>
        <dbReference type="Proteomes" id="UP000250266"/>
    </source>
</evidence>
<protein>
    <recommendedName>
        <fullName evidence="4">DNA-directed RNA polymerase I subunit RPA34.5</fullName>
    </recommendedName>
</protein>
<organism evidence="2 3">
    <name type="scientific">Lepidopterella palustris CBS 459.81</name>
    <dbReference type="NCBI Taxonomy" id="1314670"/>
    <lineage>
        <taxon>Eukaryota</taxon>
        <taxon>Fungi</taxon>
        <taxon>Dikarya</taxon>
        <taxon>Ascomycota</taxon>
        <taxon>Pezizomycotina</taxon>
        <taxon>Dothideomycetes</taxon>
        <taxon>Pleosporomycetidae</taxon>
        <taxon>Mytilinidiales</taxon>
        <taxon>Argynnaceae</taxon>
        <taxon>Lepidopterella</taxon>
    </lineage>
</organism>
<dbReference type="PANTHER" id="PTHR28155:SF1">
    <property type="entry name" value="DNA-DIRECTED RNA POLYMERASE I SUBUNIT RPA34.5-DOMAIN-CONTAINING PROTEIN"/>
    <property type="match status" value="1"/>
</dbReference>
<sequence>MKTVNVSKVPLPGLESQAIPKSRQKPAGFKSQEFVVDSDNESAGQANGKVVAAGKGKSAETSTPGLKQKAKTSGAPAAKPIRIEPSKPPKKSQAIYEVAQGKKRVPEVSRTASNHTARANGTAASKPAANELKPQKKSDVDRTMGKIEDGSRSNFRSTITEKDDSESDSEDESEDSGAESGKASGSQSGSEEEDSDGDGTEENSSADSTTEPPARSQAQTVQFRPPPPFEPPPDFNVVAAHPASSSNVLKMFNQSSISQKQIWHITAPANVPITSVKEIALEKAGSEEAILNHKGIDYGFNFSDKGADDTTKVLIPGPDGYRAVSARISQTLNLQQVVRLPNLSKPQADQTTGSFAAVSYTASSTKHVRQQPKGLRMRFCPSGFGDDDPGVLGSSDSEAEVEVRCEATALNGTKAIPRPDKRKREETNGNQHESANPTKKSKKAKDPEELRRKQEKKARKLEKERAKMAKMNA</sequence>